<accession>A0A2K4ZPC0</accession>
<dbReference type="EMBL" id="OFSM01000046">
    <property type="protein sequence ID" value="SOY32338.1"/>
    <property type="molecule type" value="Genomic_DNA"/>
</dbReference>
<sequence>MAIVITNGNHYITYTDSGATKKTTDINSAFQFFSVAEAIKGMKKAEEKTKNYFVFDTLTQRILWKWMTEEEIKEMRENKVSLLMIRRDSKGKIKRKSYSEDTRKLIYLHAGGRCELCGRKILLEDMTIDHITPLAMGGEDDVENLSCTCYPCNLFKGHVLPSDFMERITDIFLYQMEKKHKDRVKWKIVHKMLNNMI</sequence>
<gene>
    <name evidence="2" type="ORF">AMURIS_05096</name>
</gene>
<evidence type="ECO:0000313" key="2">
    <source>
        <dbReference type="EMBL" id="SOY32338.1"/>
    </source>
</evidence>
<dbReference type="RefSeq" id="WP_103242292.1">
    <property type="nucleotide sequence ID" value="NZ_JANJZD010000052.1"/>
</dbReference>
<keyword evidence="2" id="KW-0540">Nuclease</keyword>
<evidence type="ECO:0000313" key="3">
    <source>
        <dbReference type="Proteomes" id="UP000236311"/>
    </source>
</evidence>
<dbReference type="InterPro" id="IPR003615">
    <property type="entry name" value="HNH_nuc"/>
</dbReference>
<protein>
    <submittedName>
        <fullName evidence="2">HNH endonuclease</fullName>
    </submittedName>
</protein>
<keyword evidence="2" id="KW-0378">Hydrolase</keyword>
<dbReference type="AlphaFoldDB" id="A0A2K4ZPC0"/>
<dbReference type="GO" id="GO:0004519">
    <property type="term" value="F:endonuclease activity"/>
    <property type="evidence" value="ECO:0007669"/>
    <property type="project" value="UniProtKB-KW"/>
</dbReference>
<dbReference type="PANTHER" id="PTHR33877">
    <property type="entry name" value="SLL1193 PROTEIN"/>
    <property type="match status" value="1"/>
</dbReference>
<organism evidence="2 3">
    <name type="scientific">Acetatifactor muris</name>
    <dbReference type="NCBI Taxonomy" id="879566"/>
    <lineage>
        <taxon>Bacteria</taxon>
        <taxon>Bacillati</taxon>
        <taxon>Bacillota</taxon>
        <taxon>Clostridia</taxon>
        <taxon>Lachnospirales</taxon>
        <taxon>Lachnospiraceae</taxon>
        <taxon>Acetatifactor</taxon>
    </lineage>
</organism>
<dbReference type="CDD" id="cd00085">
    <property type="entry name" value="HNHc"/>
    <property type="match status" value="1"/>
</dbReference>
<keyword evidence="3" id="KW-1185">Reference proteome</keyword>
<proteinExistence type="predicted"/>
<dbReference type="Proteomes" id="UP000236311">
    <property type="component" value="Unassembled WGS sequence"/>
</dbReference>
<dbReference type="Gene3D" id="1.10.30.50">
    <property type="match status" value="1"/>
</dbReference>
<keyword evidence="2" id="KW-0255">Endonuclease</keyword>
<feature type="domain" description="HNH nuclease" evidence="1">
    <location>
        <begin position="102"/>
        <end position="154"/>
    </location>
</feature>
<dbReference type="InterPro" id="IPR029471">
    <property type="entry name" value="HNH_5"/>
</dbReference>
<reference evidence="2 3" key="1">
    <citation type="submission" date="2018-01" db="EMBL/GenBank/DDBJ databases">
        <authorList>
            <person name="Gaut B.S."/>
            <person name="Morton B.R."/>
            <person name="Clegg M.T."/>
            <person name="Duvall M.R."/>
        </authorList>
    </citation>
    <scope>NUCLEOTIDE SEQUENCE [LARGE SCALE GENOMIC DNA]</scope>
    <source>
        <strain evidence="2">GP69</strain>
    </source>
</reference>
<name>A0A2K4ZPC0_9FIRM</name>
<dbReference type="PANTHER" id="PTHR33877:SF1">
    <property type="entry name" value="TYPE IV METHYL-DIRECTED RESTRICTION ENZYME ECOKMCRA"/>
    <property type="match status" value="1"/>
</dbReference>
<evidence type="ECO:0000259" key="1">
    <source>
        <dbReference type="SMART" id="SM00507"/>
    </source>
</evidence>
<dbReference type="Pfam" id="PF14279">
    <property type="entry name" value="HNH_5"/>
    <property type="match status" value="1"/>
</dbReference>
<dbReference type="OrthoDB" id="9802901at2"/>
<dbReference type="InterPro" id="IPR052892">
    <property type="entry name" value="NA-targeting_endonuclease"/>
</dbReference>
<dbReference type="SMART" id="SM00507">
    <property type="entry name" value="HNHc"/>
    <property type="match status" value="1"/>
</dbReference>